<protein>
    <submittedName>
        <fullName evidence="1">Uncharacterized protein</fullName>
    </submittedName>
</protein>
<proteinExistence type="predicted"/>
<organism evidence="1 2">
    <name type="scientific">Acetobacter sacchari</name>
    <dbReference type="NCBI Taxonomy" id="2661687"/>
    <lineage>
        <taxon>Bacteria</taxon>
        <taxon>Pseudomonadati</taxon>
        <taxon>Pseudomonadota</taxon>
        <taxon>Alphaproteobacteria</taxon>
        <taxon>Acetobacterales</taxon>
        <taxon>Acetobacteraceae</taxon>
        <taxon>Acetobacter</taxon>
    </lineage>
</organism>
<evidence type="ECO:0000313" key="1">
    <source>
        <dbReference type="EMBL" id="MBO1358227.1"/>
    </source>
</evidence>
<name>A0ABS3LQP5_9PROT</name>
<reference evidence="1 2" key="1">
    <citation type="submission" date="2021-03" db="EMBL/GenBank/DDBJ databases">
        <title>The complete genome sequence of Acetobacter sacchari TBRC 11175.</title>
        <authorList>
            <person name="Charoenyingcharoen P."/>
            <person name="Yukphan P."/>
        </authorList>
    </citation>
    <scope>NUCLEOTIDE SEQUENCE [LARGE SCALE GENOMIC DNA]</scope>
    <source>
        <strain evidence="1 2">TBRC 11175</strain>
    </source>
</reference>
<dbReference type="RefSeq" id="WP_207878295.1">
    <property type="nucleotide sequence ID" value="NZ_JAFVMF010000001.1"/>
</dbReference>
<dbReference type="Proteomes" id="UP000664771">
    <property type="component" value="Unassembled WGS sequence"/>
</dbReference>
<keyword evidence="2" id="KW-1185">Reference proteome</keyword>
<evidence type="ECO:0000313" key="2">
    <source>
        <dbReference type="Proteomes" id="UP000664771"/>
    </source>
</evidence>
<dbReference type="EMBL" id="JAFVMF010000001">
    <property type="protein sequence ID" value="MBO1358227.1"/>
    <property type="molecule type" value="Genomic_DNA"/>
</dbReference>
<accession>A0ABS3LQP5</accession>
<sequence>MIGWTPDGWALSRGTDYTTRPLAVSSRPLPSGLDAGEWAPGGLGSPISIIRLDGLR</sequence>
<comment type="caution">
    <text evidence="1">The sequence shown here is derived from an EMBL/GenBank/DDBJ whole genome shotgun (WGS) entry which is preliminary data.</text>
</comment>
<gene>
    <name evidence="1" type="ORF">J2D73_00245</name>
</gene>